<name>A0A196SEI1_BLAHN</name>
<dbReference type="EMBL" id="LXWW01000238">
    <property type="protein sequence ID" value="OAO14547.1"/>
    <property type="molecule type" value="Genomic_DNA"/>
</dbReference>
<dbReference type="AlphaFoldDB" id="A0A196SEI1"/>
<evidence type="ECO:0000313" key="2">
    <source>
        <dbReference type="Proteomes" id="UP000078348"/>
    </source>
</evidence>
<sequence>MSELMNFLHRREVVSMSSSYYLSKAAAELIASLPSDLITAILQNETWVGEIISLVTAGHFSSHNAFCFELILNRISNMHTEDCIHFFTSHPDALECCCKHLDNYSMCLCFRYFMLCVSSAEASPFDIAHLIDILLQGLRTFDSSDNVLALINLLLADAAIDDGLHSQFIRAFCVSPALQDAVVAAIGEMPALLGCSKLQRRDADDACAHLLRVARRVVSTVFDEDHAPMVDEDLFVQMQEGDFRLEDALRTPLATALLAHVDDLLAAMEALLALEDAAAFCPKCFVEAGYVLEVLLFSLNLPEEAGEVSLEQVRRVDHVLATAMGTFTRASLLHGRVKRIYKQFFKRADLPAHQLIVDASEIFAAAVRMLEKPALPACGALKNICRRYEKCIKENPALREGKAYAVVAEHLDMAEEMKPLQDIDVGEARGS</sequence>
<organism evidence="1 2">
    <name type="scientific">Blastocystis sp. subtype 1 (strain ATCC 50177 / NandII)</name>
    <dbReference type="NCBI Taxonomy" id="478820"/>
    <lineage>
        <taxon>Eukaryota</taxon>
        <taxon>Sar</taxon>
        <taxon>Stramenopiles</taxon>
        <taxon>Bigyra</taxon>
        <taxon>Opalozoa</taxon>
        <taxon>Opalinata</taxon>
        <taxon>Blastocystidae</taxon>
        <taxon>Blastocystis</taxon>
    </lineage>
</organism>
<proteinExistence type="predicted"/>
<accession>A0A196SEI1</accession>
<comment type="caution">
    <text evidence="1">The sequence shown here is derived from an EMBL/GenBank/DDBJ whole genome shotgun (WGS) entry which is preliminary data.</text>
</comment>
<evidence type="ECO:0000313" key="1">
    <source>
        <dbReference type="EMBL" id="OAO14547.1"/>
    </source>
</evidence>
<keyword evidence="2" id="KW-1185">Reference proteome</keyword>
<protein>
    <submittedName>
        <fullName evidence="1">Uncharacterized protein</fullName>
    </submittedName>
</protein>
<reference evidence="1 2" key="1">
    <citation type="submission" date="2016-05" db="EMBL/GenBank/DDBJ databases">
        <title>Nuclear genome of Blastocystis sp. subtype 1 NandII.</title>
        <authorList>
            <person name="Gentekaki E."/>
            <person name="Curtis B."/>
            <person name="Stairs C."/>
            <person name="Eme L."/>
            <person name="Herman E."/>
            <person name="Klimes V."/>
            <person name="Arias M.C."/>
            <person name="Elias M."/>
            <person name="Hilliou F."/>
            <person name="Klute M."/>
            <person name="Malik S.-B."/>
            <person name="Pightling A."/>
            <person name="Rachubinski R."/>
            <person name="Salas D."/>
            <person name="Schlacht A."/>
            <person name="Suga H."/>
            <person name="Archibald J."/>
            <person name="Ball S.G."/>
            <person name="Clark G."/>
            <person name="Dacks J."/>
            <person name="Van Der Giezen M."/>
            <person name="Tsaousis A."/>
            <person name="Roger A."/>
        </authorList>
    </citation>
    <scope>NUCLEOTIDE SEQUENCE [LARGE SCALE GENOMIC DNA]</scope>
    <source>
        <strain evidence="2">ATCC 50177 / NandII</strain>
    </source>
</reference>
<gene>
    <name evidence="1" type="ORF">AV274_3850</name>
</gene>
<dbReference type="Proteomes" id="UP000078348">
    <property type="component" value="Unassembled WGS sequence"/>
</dbReference>